<evidence type="ECO:0000313" key="2">
    <source>
        <dbReference type="Proteomes" id="UP000616151"/>
    </source>
</evidence>
<evidence type="ECO:0000313" key="1">
    <source>
        <dbReference type="EMBL" id="MBK1870483.1"/>
    </source>
</evidence>
<dbReference type="Proteomes" id="UP000616151">
    <property type="component" value="Unassembled WGS sequence"/>
</dbReference>
<gene>
    <name evidence="1" type="ORF">JHL16_29225</name>
</gene>
<reference evidence="1" key="1">
    <citation type="submission" date="2021-01" db="EMBL/GenBank/DDBJ databases">
        <authorList>
            <person name="Sun Q."/>
        </authorList>
    </citation>
    <scope>NUCLEOTIDE SEQUENCE</scope>
    <source>
        <strain evidence="1">YIM B02566</strain>
    </source>
</reference>
<keyword evidence="1" id="KW-0503">Monooxygenase</keyword>
<name>A0ACC5RCZ9_9HYPH</name>
<keyword evidence="2" id="KW-1185">Reference proteome</keyword>
<sequence length="329" mass="34360">MAITTALTRLLGIPHPIILAPMGGVAGGRLAAAVSQAGGFGMIGGGYGNPKAGYGGTSWMDEQFRAAGNAQIGVGYITWSLQQFPELFDQAMERSPKVFGLAFGDEMQFAPRIKAAGVKLLCQVQDLDGAKRALDAGADIVVAQGTEAGGHGKSGRTTLTLTPAVVDIAGEIPVVAAGGLSDGRGLAAALMLGASGILVGTRFWATPEALGSDRVKQLLTLARSDDTQRTRVFDIVRELPWPDGYTGRALVNDFSRKWHGNEGALEKNLTRETEAYWTAARAGDTNTSVVFAGEGLDLIHDIKPAGEIVRTIAADAEDLLTSRAGIEIG</sequence>
<proteinExistence type="predicted"/>
<comment type="caution">
    <text evidence="1">The sequence shown here is derived from an EMBL/GenBank/DDBJ whole genome shotgun (WGS) entry which is preliminary data.</text>
</comment>
<keyword evidence="1" id="KW-0560">Oxidoreductase</keyword>
<protein>
    <submittedName>
        <fullName evidence="1">Nitronate monooxygenase</fullName>
    </submittedName>
</protein>
<organism evidence="1 2">
    <name type="scientific">Taklimakanibacter albus</name>
    <dbReference type="NCBI Taxonomy" id="2800327"/>
    <lineage>
        <taxon>Bacteria</taxon>
        <taxon>Pseudomonadati</taxon>
        <taxon>Pseudomonadota</taxon>
        <taxon>Alphaproteobacteria</taxon>
        <taxon>Hyphomicrobiales</taxon>
        <taxon>Aestuariivirgaceae</taxon>
        <taxon>Taklimakanibacter</taxon>
    </lineage>
</organism>
<accession>A0ACC5RCZ9</accession>
<dbReference type="EMBL" id="JAENHL010000008">
    <property type="protein sequence ID" value="MBK1870483.1"/>
    <property type="molecule type" value="Genomic_DNA"/>
</dbReference>